<dbReference type="PRINTS" id="PR00633">
    <property type="entry name" value="RCCNDNSATION"/>
</dbReference>
<protein>
    <submittedName>
        <fullName evidence="3">Uncharacterized protein</fullName>
    </submittedName>
</protein>
<reference evidence="3" key="1">
    <citation type="journal article" date="2020" name="J. Eukaryot. Microbiol.">
        <title>De novo Sequencing, Assembly and Annotation of the Transcriptome for the Free-Living Testate Amoeba Arcella intermedia.</title>
        <authorList>
            <person name="Ribeiro G.M."/>
            <person name="Porfirio-Sousa A.L."/>
            <person name="Maurer-Alcala X.X."/>
            <person name="Katz L.A."/>
            <person name="Lahr D.J.G."/>
        </authorList>
    </citation>
    <scope>NUCLEOTIDE SEQUENCE</scope>
</reference>
<dbReference type="Gene3D" id="2.130.10.30">
    <property type="entry name" value="Regulator of chromosome condensation 1/beta-lactamase-inhibitor protein II"/>
    <property type="match status" value="1"/>
</dbReference>
<dbReference type="PANTHER" id="PTHR22870">
    <property type="entry name" value="REGULATOR OF CHROMOSOME CONDENSATION"/>
    <property type="match status" value="1"/>
</dbReference>
<keyword evidence="1" id="KW-0677">Repeat</keyword>
<dbReference type="PROSITE" id="PS00626">
    <property type="entry name" value="RCC1_2"/>
    <property type="match status" value="1"/>
</dbReference>
<dbReference type="InterPro" id="IPR051210">
    <property type="entry name" value="Ub_ligase/GEF_domain"/>
</dbReference>
<dbReference type="InterPro" id="IPR000408">
    <property type="entry name" value="Reg_chr_condens"/>
</dbReference>
<evidence type="ECO:0000256" key="2">
    <source>
        <dbReference type="PROSITE-ProRule" id="PRU00235"/>
    </source>
</evidence>
<sequence>MQSDDAGSVFGWGWGESGQLGRGNTNDIEIPVLVKPLSNKRIGRISCGLSHSLAVTDTGELYVWGKGAYGRLGTGTEFDCRMPSKLNIEKKRIIDGCCGGYHSAVLTSKNELYVFGRGDKGQLGLGVDNAMRPSVVPFFADKKVAKVACGNSHTIVCTSWYLNGLKDLLVL</sequence>
<dbReference type="AlphaFoldDB" id="A0A6B2LL79"/>
<accession>A0A6B2LL79</accession>
<feature type="repeat" description="RCC1" evidence="2">
    <location>
        <begin position="59"/>
        <end position="109"/>
    </location>
</feature>
<dbReference type="PANTHER" id="PTHR22870:SF408">
    <property type="entry name" value="OS09G0560450 PROTEIN"/>
    <property type="match status" value="1"/>
</dbReference>
<dbReference type="SUPFAM" id="SSF50985">
    <property type="entry name" value="RCC1/BLIP-II"/>
    <property type="match status" value="1"/>
</dbReference>
<name>A0A6B2LL79_9EUKA</name>
<dbReference type="EMBL" id="GIBP01008940">
    <property type="protein sequence ID" value="NDV37909.1"/>
    <property type="molecule type" value="Transcribed_RNA"/>
</dbReference>
<dbReference type="InterPro" id="IPR009091">
    <property type="entry name" value="RCC1/BLIP-II"/>
</dbReference>
<feature type="repeat" description="RCC1" evidence="2">
    <location>
        <begin position="7"/>
        <end position="58"/>
    </location>
</feature>
<feature type="repeat" description="RCC1" evidence="2">
    <location>
        <begin position="110"/>
        <end position="160"/>
    </location>
</feature>
<organism evidence="3">
    <name type="scientific">Arcella intermedia</name>
    <dbReference type="NCBI Taxonomy" id="1963864"/>
    <lineage>
        <taxon>Eukaryota</taxon>
        <taxon>Amoebozoa</taxon>
        <taxon>Tubulinea</taxon>
        <taxon>Elardia</taxon>
        <taxon>Arcellinida</taxon>
        <taxon>Sphaerothecina</taxon>
        <taxon>Arcellidae</taxon>
        <taxon>Arcella</taxon>
    </lineage>
</organism>
<proteinExistence type="predicted"/>
<dbReference type="Pfam" id="PF00415">
    <property type="entry name" value="RCC1"/>
    <property type="match status" value="3"/>
</dbReference>
<dbReference type="PROSITE" id="PS50012">
    <property type="entry name" value="RCC1_3"/>
    <property type="match status" value="3"/>
</dbReference>
<evidence type="ECO:0000256" key="1">
    <source>
        <dbReference type="ARBA" id="ARBA00022737"/>
    </source>
</evidence>
<evidence type="ECO:0000313" key="3">
    <source>
        <dbReference type="EMBL" id="NDV37909.1"/>
    </source>
</evidence>